<proteinExistence type="predicted"/>
<evidence type="ECO:0000256" key="1">
    <source>
        <dbReference type="SAM" id="Phobius"/>
    </source>
</evidence>
<accession>X1JES9</accession>
<dbReference type="EMBL" id="BARV01002476">
    <property type="protein sequence ID" value="GAH92472.1"/>
    <property type="molecule type" value="Genomic_DNA"/>
</dbReference>
<reference evidence="2" key="1">
    <citation type="journal article" date="2014" name="Front. Microbiol.">
        <title>High frequency of phylogenetically diverse reductive dehalogenase-homologous genes in deep subseafloor sedimentary metagenomes.</title>
        <authorList>
            <person name="Kawai M."/>
            <person name="Futagami T."/>
            <person name="Toyoda A."/>
            <person name="Takaki Y."/>
            <person name="Nishi S."/>
            <person name="Hori S."/>
            <person name="Arai W."/>
            <person name="Tsubouchi T."/>
            <person name="Morono Y."/>
            <person name="Uchiyama I."/>
            <person name="Ito T."/>
            <person name="Fujiyama A."/>
            <person name="Inagaki F."/>
            <person name="Takami H."/>
        </authorList>
    </citation>
    <scope>NUCLEOTIDE SEQUENCE</scope>
    <source>
        <strain evidence="2">Expedition CK06-06</strain>
    </source>
</reference>
<comment type="caution">
    <text evidence="2">The sequence shown here is derived from an EMBL/GenBank/DDBJ whole genome shotgun (WGS) entry which is preliminary data.</text>
</comment>
<dbReference type="AlphaFoldDB" id="X1JES9"/>
<gene>
    <name evidence="2" type="ORF">S06H3_06382</name>
</gene>
<name>X1JES9_9ZZZZ</name>
<sequence length="32" mass="3355">MDGIYQGILGGVVPAVVMVIVYFVSMAGRLAK</sequence>
<organism evidence="2">
    <name type="scientific">marine sediment metagenome</name>
    <dbReference type="NCBI Taxonomy" id="412755"/>
    <lineage>
        <taxon>unclassified sequences</taxon>
        <taxon>metagenomes</taxon>
        <taxon>ecological metagenomes</taxon>
    </lineage>
</organism>
<evidence type="ECO:0000313" key="2">
    <source>
        <dbReference type="EMBL" id="GAH92472.1"/>
    </source>
</evidence>
<keyword evidence="1" id="KW-0812">Transmembrane</keyword>
<feature type="transmembrane region" description="Helical" evidence="1">
    <location>
        <begin position="6"/>
        <end position="24"/>
    </location>
</feature>
<keyword evidence="1" id="KW-1133">Transmembrane helix</keyword>
<keyword evidence="1" id="KW-0472">Membrane</keyword>
<feature type="non-terminal residue" evidence="2">
    <location>
        <position position="32"/>
    </location>
</feature>
<protein>
    <submittedName>
        <fullName evidence="2">Uncharacterized protein</fullName>
    </submittedName>
</protein>